<dbReference type="Pfam" id="PF19187">
    <property type="entry name" value="HTH_PafC"/>
    <property type="match status" value="1"/>
</dbReference>
<dbReference type="AlphaFoldDB" id="A0A6J6NAL1"/>
<evidence type="ECO:0000259" key="1">
    <source>
        <dbReference type="Pfam" id="PF13280"/>
    </source>
</evidence>
<organism evidence="3">
    <name type="scientific">freshwater metagenome</name>
    <dbReference type="NCBI Taxonomy" id="449393"/>
    <lineage>
        <taxon>unclassified sequences</taxon>
        <taxon>metagenomes</taxon>
        <taxon>ecological metagenomes</taxon>
    </lineage>
</organism>
<dbReference type="InterPro" id="IPR028349">
    <property type="entry name" value="PafC-like"/>
</dbReference>
<accession>A0A6J6NAL1</accession>
<evidence type="ECO:0000259" key="2">
    <source>
        <dbReference type="Pfam" id="PF19187"/>
    </source>
</evidence>
<dbReference type="PROSITE" id="PS52050">
    <property type="entry name" value="WYL"/>
    <property type="match status" value="1"/>
</dbReference>
<name>A0A6J6NAL1_9ZZZZ</name>
<dbReference type="InterPro" id="IPR026881">
    <property type="entry name" value="WYL_dom"/>
</dbReference>
<dbReference type="InterPro" id="IPR051534">
    <property type="entry name" value="CBASS_pafABC_assoc_protein"/>
</dbReference>
<dbReference type="PANTHER" id="PTHR34580:SF1">
    <property type="entry name" value="PROTEIN PAFC"/>
    <property type="match status" value="1"/>
</dbReference>
<proteinExistence type="predicted"/>
<dbReference type="InterPro" id="IPR043839">
    <property type="entry name" value="PafC_HTH"/>
</dbReference>
<feature type="domain" description="WYL" evidence="1">
    <location>
        <begin position="143"/>
        <end position="208"/>
    </location>
</feature>
<feature type="domain" description="PafC HTH" evidence="2">
    <location>
        <begin position="10"/>
        <end position="121"/>
    </location>
</feature>
<dbReference type="PIRSF" id="PIRSF016838">
    <property type="entry name" value="PafC"/>
    <property type="match status" value="1"/>
</dbReference>
<dbReference type="EMBL" id="CAEZXQ010000001">
    <property type="protein sequence ID" value="CAB4683590.1"/>
    <property type="molecule type" value="Genomic_DNA"/>
</dbReference>
<protein>
    <submittedName>
        <fullName evidence="3">Unannotated protein</fullName>
    </submittedName>
</protein>
<reference evidence="3" key="1">
    <citation type="submission" date="2020-05" db="EMBL/GenBank/DDBJ databases">
        <authorList>
            <person name="Chiriac C."/>
            <person name="Salcher M."/>
            <person name="Ghai R."/>
            <person name="Kavagutti S V."/>
        </authorList>
    </citation>
    <scope>NUCLEOTIDE SEQUENCE</scope>
</reference>
<dbReference type="PANTHER" id="PTHR34580">
    <property type="match status" value="1"/>
</dbReference>
<dbReference type="Pfam" id="PF13280">
    <property type="entry name" value="WYL"/>
    <property type="match status" value="1"/>
</dbReference>
<evidence type="ECO:0000313" key="3">
    <source>
        <dbReference type="EMBL" id="CAB4683590.1"/>
    </source>
</evidence>
<gene>
    <name evidence="3" type="ORF">UFOPK2576_00003</name>
</gene>
<sequence length="306" mass="34506">MIDTAAVRALRTMDLIPYILENPGVSIRSLSERFSVTEKQIESDLQLIFMCGLPGYTPYELIDIVFDEGIVSVIDPQVLDKPRRFNKSELIVIALGLEILIDISVSNPERLQKLKALSEKITKLGSSNSVTFAPSEKNSIFSDLITDAISKRKNIRIKYSSLVKDQVTQREVTPQSLYFMNGSLYLSAYDLSKKSDRIFKVSLITQCEITGNSHNESENEIRDSIRVVLSIKKSYRNFIERNSSIISTVIEKKEFFEVNIDINNVEWLKRSILSNAPGISVVTPTSLANEIRQSATSLLALYQAEK</sequence>